<reference evidence="7 8" key="1">
    <citation type="submission" date="2024-04" db="EMBL/GenBank/DDBJ databases">
        <title>Tritrichomonas musculus Genome.</title>
        <authorList>
            <person name="Alves-Ferreira E."/>
            <person name="Grigg M."/>
            <person name="Lorenzi H."/>
            <person name="Galac M."/>
        </authorList>
    </citation>
    <scope>NUCLEOTIDE SEQUENCE [LARGE SCALE GENOMIC DNA]</scope>
    <source>
        <strain evidence="7 8">EAF2021</strain>
    </source>
</reference>
<feature type="domain" description="Ion transport" evidence="6">
    <location>
        <begin position="92"/>
        <end position="316"/>
    </location>
</feature>
<gene>
    <name evidence="7" type="ORF">M9Y10_043254</name>
</gene>
<feature type="transmembrane region" description="Helical" evidence="5">
    <location>
        <begin position="227"/>
        <end position="247"/>
    </location>
</feature>
<dbReference type="Gene3D" id="1.10.287.70">
    <property type="match status" value="1"/>
</dbReference>
<keyword evidence="3 5" id="KW-1133">Transmembrane helix</keyword>
<dbReference type="InterPro" id="IPR027359">
    <property type="entry name" value="Volt_channel_dom_sf"/>
</dbReference>
<sequence length="404" mass="47413">MSKFKKEEEYPYKPEHLVTNKPVDEKKRKKFSFGYITDIFITEFPTETTNPYTINEKEQIVEIDPKYEGTDETPDMMTSFHRFHYKIATSLSFQFIIFLIIFINMAVIIVNAIPTIQSYVSYYMIVIDRICLGIFIFECGVNIIAFRSYYIKSISHVFDLIIILLSIVETLESPLVLITKNTSQLKTILLCFRGLRSLRIFRAMRIFTFIPSFKKTFQTALKNSETIISMLILWFFSIYIFTIIAYINFKDTQPENYGTFNVAFVSMFRCGMHAMWGRMAFANGGEAMHFISIYIFVQYIIFFSMMNAIITSSMVYGSQKLDQKRLMKKDKEGERIERKQADLFRKSAKNLRNTLPRTPFMVKKENEVMSILEEVESMILIQKEMERLVEGVLDAPIEIMHLDD</sequence>
<keyword evidence="2 5" id="KW-0812">Transmembrane</keyword>
<evidence type="ECO:0000256" key="1">
    <source>
        <dbReference type="ARBA" id="ARBA00004141"/>
    </source>
</evidence>
<dbReference type="InterPro" id="IPR005821">
    <property type="entry name" value="Ion_trans_dom"/>
</dbReference>
<keyword evidence="4 5" id="KW-0472">Membrane</keyword>
<evidence type="ECO:0000259" key="6">
    <source>
        <dbReference type="Pfam" id="PF00520"/>
    </source>
</evidence>
<evidence type="ECO:0000256" key="3">
    <source>
        <dbReference type="ARBA" id="ARBA00022989"/>
    </source>
</evidence>
<evidence type="ECO:0000256" key="2">
    <source>
        <dbReference type="ARBA" id="ARBA00022692"/>
    </source>
</evidence>
<evidence type="ECO:0000256" key="4">
    <source>
        <dbReference type="ARBA" id="ARBA00023136"/>
    </source>
</evidence>
<feature type="transmembrane region" description="Helical" evidence="5">
    <location>
        <begin position="91"/>
        <end position="113"/>
    </location>
</feature>
<dbReference type="Gene3D" id="1.20.120.350">
    <property type="entry name" value="Voltage-gated potassium channels. Chain C"/>
    <property type="match status" value="1"/>
</dbReference>
<accession>A0ABR2K083</accession>
<keyword evidence="8" id="KW-1185">Reference proteome</keyword>
<evidence type="ECO:0000313" key="7">
    <source>
        <dbReference type="EMBL" id="KAK8884148.1"/>
    </source>
</evidence>
<dbReference type="SUPFAM" id="SSF81324">
    <property type="entry name" value="Voltage-gated potassium channels"/>
    <property type="match status" value="1"/>
</dbReference>
<dbReference type="PANTHER" id="PTHR47193">
    <property type="entry name" value="CATION CHANNEL SPERM-ASSOCIATED PROTEIN 1"/>
    <property type="match status" value="1"/>
</dbReference>
<dbReference type="Pfam" id="PF00520">
    <property type="entry name" value="Ion_trans"/>
    <property type="match status" value="1"/>
</dbReference>
<dbReference type="PANTHER" id="PTHR47193:SF1">
    <property type="entry name" value="CATION CHANNEL SPERM-ASSOCIATED PROTEIN 1"/>
    <property type="match status" value="1"/>
</dbReference>
<dbReference type="InterPro" id="IPR028746">
    <property type="entry name" value="CatSper1"/>
</dbReference>
<evidence type="ECO:0000256" key="5">
    <source>
        <dbReference type="SAM" id="Phobius"/>
    </source>
</evidence>
<feature type="transmembrane region" description="Helical" evidence="5">
    <location>
        <begin position="291"/>
        <end position="317"/>
    </location>
</feature>
<dbReference type="EMBL" id="JAPFFF010000008">
    <property type="protein sequence ID" value="KAK8884148.1"/>
    <property type="molecule type" value="Genomic_DNA"/>
</dbReference>
<proteinExistence type="predicted"/>
<feature type="transmembrane region" description="Helical" evidence="5">
    <location>
        <begin position="259"/>
        <end position="279"/>
    </location>
</feature>
<comment type="caution">
    <text evidence="7">The sequence shown here is derived from an EMBL/GenBank/DDBJ whole genome shotgun (WGS) entry which is preliminary data.</text>
</comment>
<comment type="subcellular location">
    <subcellularLocation>
        <location evidence="1">Membrane</location>
        <topology evidence="1">Multi-pass membrane protein</topology>
    </subcellularLocation>
</comment>
<feature type="transmembrane region" description="Helical" evidence="5">
    <location>
        <begin position="119"/>
        <end position="137"/>
    </location>
</feature>
<evidence type="ECO:0000313" key="8">
    <source>
        <dbReference type="Proteomes" id="UP001470230"/>
    </source>
</evidence>
<dbReference type="Proteomes" id="UP001470230">
    <property type="component" value="Unassembled WGS sequence"/>
</dbReference>
<name>A0ABR2K083_9EUKA</name>
<feature type="transmembrane region" description="Helical" evidence="5">
    <location>
        <begin position="149"/>
        <end position="168"/>
    </location>
</feature>
<protein>
    <recommendedName>
        <fullName evidence="6">Ion transport domain-containing protein</fullName>
    </recommendedName>
</protein>
<organism evidence="7 8">
    <name type="scientific">Tritrichomonas musculus</name>
    <dbReference type="NCBI Taxonomy" id="1915356"/>
    <lineage>
        <taxon>Eukaryota</taxon>
        <taxon>Metamonada</taxon>
        <taxon>Parabasalia</taxon>
        <taxon>Tritrichomonadida</taxon>
        <taxon>Tritrichomonadidae</taxon>
        <taxon>Tritrichomonas</taxon>
    </lineage>
</organism>